<evidence type="ECO:0000313" key="3">
    <source>
        <dbReference type="EMBL" id="TRY89963.1"/>
    </source>
</evidence>
<name>A0A553QJ74_9TELE</name>
<evidence type="ECO:0000313" key="4">
    <source>
        <dbReference type="Proteomes" id="UP000316079"/>
    </source>
</evidence>
<comment type="caution">
    <text evidence="3">The sequence shown here is derived from an EMBL/GenBank/DDBJ whole genome shotgun (WGS) entry which is preliminary data.</text>
</comment>
<organism evidence="3 4">
    <name type="scientific">Danionella cerebrum</name>
    <dbReference type="NCBI Taxonomy" id="2873325"/>
    <lineage>
        <taxon>Eukaryota</taxon>
        <taxon>Metazoa</taxon>
        <taxon>Chordata</taxon>
        <taxon>Craniata</taxon>
        <taxon>Vertebrata</taxon>
        <taxon>Euteleostomi</taxon>
        <taxon>Actinopterygii</taxon>
        <taxon>Neopterygii</taxon>
        <taxon>Teleostei</taxon>
        <taxon>Ostariophysi</taxon>
        <taxon>Cypriniformes</taxon>
        <taxon>Danionidae</taxon>
        <taxon>Danioninae</taxon>
        <taxon>Danionella</taxon>
    </lineage>
</organism>
<feature type="compositionally biased region" description="Basic and acidic residues" evidence="1">
    <location>
        <begin position="276"/>
        <end position="312"/>
    </location>
</feature>
<accession>A0A553QJ74</accession>
<keyword evidence="2" id="KW-1133">Transmembrane helix</keyword>
<sequence>NDSKFPQRRSAVRKCSESFNYHNTQHVTSVFYDSAEVESKDCTGESIGEQKVTQELEQADRGGDKQSEITASFLKLKIPQILKPKIEQLKTRGLRGESVFYDSMENERITNEDKKDFEIKVISDHGSDHSAKSSETKDEGELKEHAVKNNFIQHSETLTTLMSMKIDESIEEDCAEEIPILESPNEHGYRQPKAKPIMDTFSNNQTMETSSHQQETGRKIRSASEPTCYKPKTERPLSAPNFRNSFELESCSTLHKNLGKAAAFFGRLKSGTTVEKSQKKENKNKDKDSAKKFVDKRKEKQDGEHTANRSEDDSVEEEPIQYTLRDFTLNLEPIDLMKEIFTGSEWQRYLPGKSSSDEEDSSDQLIPNDVIQPKDENQPNAPLPEPEPEPEPEESEETAEDVLQDNTVNSHPHIEQKLNGSIFAIPKRLPMNNATSDDIYDCVGLYILPKNHDPLLAMQSKDFPLLDFSTMKPIELLDNSALKNRIRLSKKRPHRPPKKHKKASRRNRLWRKVCRVTLFPLPRLIQSIYLRIHASTGQSLHNTIIIIILIIILIILIIHRYQVKKSVIQLHIIPEDCCIYRQENSRRSDPGKSSWDPLPCTNTYNKQDTADRLGLLE</sequence>
<dbReference type="OrthoDB" id="8960114at2759"/>
<feature type="non-terminal residue" evidence="3">
    <location>
        <position position="1"/>
    </location>
</feature>
<dbReference type="EMBL" id="SRMA01025887">
    <property type="protein sequence ID" value="TRY89963.1"/>
    <property type="molecule type" value="Genomic_DNA"/>
</dbReference>
<keyword evidence="2" id="KW-0472">Membrane</keyword>
<dbReference type="Proteomes" id="UP000316079">
    <property type="component" value="Unassembled WGS sequence"/>
</dbReference>
<feature type="region of interest" description="Disordered" evidence="1">
    <location>
        <begin position="351"/>
        <end position="401"/>
    </location>
</feature>
<proteinExistence type="predicted"/>
<dbReference type="AlphaFoldDB" id="A0A553QJ74"/>
<feature type="transmembrane region" description="Helical" evidence="2">
    <location>
        <begin position="540"/>
        <end position="558"/>
    </location>
</feature>
<reference evidence="3 4" key="1">
    <citation type="journal article" date="2019" name="Sci. Data">
        <title>Hybrid genome assembly and annotation of Danionella translucida.</title>
        <authorList>
            <person name="Kadobianskyi M."/>
            <person name="Schulze L."/>
            <person name="Schuelke M."/>
            <person name="Judkewitz B."/>
        </authorList>
    </citation>
    <scope>NUCLEOTIDE SEQUENCE [LARGE SCALE GENOMIC DNA]</scope>
    <source>
        <strain evidence="3 4">Bolton</strain>
    </source>
</reference>
<feature type="non-terminal residue" evidence="3">
    <location>
        <position position="617"/>
    </location>
</feature>
<keyword evidence="4" id="KW-1185">Reference proteome</keyword>
<feature type="compositionally biased region" description="Acidic residues" evidence="1">
    <location>
        <begin position="386"/>
        <end position="401"/>
    </location>
</feature>
<feature type="compositionally biased region" description="Polar residues" evidence="1">
    <location>
        <begin position="205"/>
        <end position="214"/>
    </location>
</feature>
<feature type="region of interest" description="Disordered" evidence="1">
    <location>
        <begin position="273"/>
        <end position="319"/>
    </location>
</feature>
<evidence type="ECO:0000256" key="2">
    <source>
        <dbReference type="SAM" id="Phobius"/>
    </source>
</evidence>
<evidence type="ECO:0000256" key="1">
    <source>
        <dbReference type="SAM" id="MobiDB-lite"/>
    </source>
</evidence>
<protein>
    <submittedName>
        <fullName evidence="3">Uncharacterized protein</fullName>
    </submittedName>
</protein>
<keyword evidence="2" id="KW-0812">Transmembrane</keyword>
<gene>
    <name evidence="3" type="ORF">DNTS_001684</name>
</gene>
<feature type="region of interest" description="Disordered" evidence="1">
    <location>
        <begin position="205"/>
        <end position="241"/>
    </location>
</feature>